<dbReference type="Proteomes" id="UP000410984">
    <property type="component" value="Unassembled WGS sequence"/>
</dbReference>
<feature type="signal peptide" evidence="1">
    <location>
        <begin position="1"/>
        <end position="25"/>
    </location>
</feature>
<dbReference type="Pfam" id="PF13557">
    <property type="entry name" value="Phenol_MetA_deg"/>
    <property type="match status" value="1"/>
</dbReference>
<dbReference type="AlphaFoldDB" id="A0A509E8S0"/>
<accession>A0A509E8S0</accession>
<proteinExistence type="predicted"/>
<evidence type="ECO:0000256" key="1">
    <source>
        <dbReference type="SAM" id="SignalP"/>
    </source>
</evidence>
<feature type="chain" id="PRO_5021477090" description="Phenol degradation protein meta" evidence="1">
    <location>
        <begin position="26"/>
        <end position="320"/>
    </location>
</feature>
<evidence type="ECO:0008006" key="4">
    <source>
        <dbReference type="Google" id="ProtNLM"/>
    </source>
</evidence>
<reference evidence="2 3" key="1">
    <citation type="submission" date="2019-06" db="EMBL/GenBank/DDBJ databases">
        <authorList>
            <person name="Rodrigo-Torres L."/>
            <person name="Arahal R. D."/>
            <person name="Lucena T."/>
        </authorList>
    </citation>
    <scope>NUCLEOTIDE SEQUENCE [LARGE SCALE GENOMIC DNA]</scope>
    <source>
        <strain evidence="2 3">SB0023/3</strain>
    </source>
</reference>
<dbReference type="EMBL" id="CABFPH010000004">
    <property type="protein sequence ID" value="VUD69995.1"/>
    <property type="molecule type" value="Genomic_DNA"/>
</dbReference>
<evidence type="ECO:0000313" key="3">
    <source>
        <dbReference type="Proteomes" id="UP000410984"/>
    </source>
</evidence>
<protein>
    <recommendedName>
        <fullName evidence="4">Phenol degradation protein meta</fullName>
    </recommendedName>
</protein>
<evidence type="ECO:0000313" key="2">
    <source>
        <dbReference type="EMBL" id="VUD69995.1"/>
    </source>
</evidence>
<gene>
    <name evidence="2" type="ORF">MET9862_00556</name>
</gene>
<keyword evidence="3" id="KW-1185">Reference proteome</keyword>
<keyword evidence="1" id="KW-0732">Signal</keyword>
<dbReference type="InterPro" id="IPR025737">
    <property type="entry name" value="FApF"/>
</dbReference>
<name>A0A509E8S0_9HYPH</name>
<sequence>MGARWKSVVRSLTIAAGLLSTAASAAEFATPVLPGATSGIPVGAAAPAGIYVSLTNYYWQSRLTNNAGQDNPLRVNVFETIPTFLVVPGVKLLGADYSFLVSQGVSTSSNNIFGRKTGAVGAFNTFLSPLNLSWALTDSFFVSTGLSVYLPTGTFRLNGTSSGNGFYSWAPTIAASYLRDGWNLTARLELNLNTKNDATNYQSGDVYGVDFTATKSFGPWTVGMQGYYVNQFGPDRLNGAVVPASLYNGRGKKIEQFALGPYIAYDFGSFALSAWYDHNIRTRNGAAANIAWLRVSVPLGNPFSAAPQAPPVTLPDRKVP</sequence>
<organism evidence="2 3">
    <name type="scientific">Methylobacterium symbioticum</name>
    <dbReference type="NCBI Taxonomy" id="2584084"/>
    <lineage>
        <taxon>Bacteria</taxon>
        <taxon>Pseudomonadati</taxon>
        <taxon>Pseudomonadota</taxon>
        <taxon>Alphaproteobacteria</taxon>
        <taxon>Hyphomicrobiales</taxon>
        <taxon>Methylobacteriaceae</taxon>
        <taxon>Methylobacterium</taxon>
    </lineage>
</organism>